<keyword evidence="7" id="KW-1185">Reference proteome</keyword>
<feature type="domain" description="Cytochrome c" evidence="5">
    <location>
        <begin position="317"/>
        <end position="412"/>
    </location>
</feature>
<evidence type="ECO:0000313" key="6">
    <source>
        <dbReference type="EMBL" id="AKF07851.1"/>
    </source>
</evidence>
<dbReference type="PROSITE" id="PS51007">
    <property type="entry name" value="CYTC"/>
    <property type="match status" value="1"/>
</dbReference>
<gene>
    <name evidence="6" type="ORF">DB32_005000</name>
</gene>
<feature type="chain" id="PRO_5002512352" evidence="4">
    <location>
        <begin position="20"/>
        <end position="702"/>
    </location>
</feature>
<dbReference type="RefSeq" id="WP_053235063.1">
    <property type="nucleotide sequence ID" value="NZ_CP011125.1"/>
</dbReference>
<proteinExistence type="predicted"/>
<name>A0A0F6YJI2_9BACT</name>
<keyword evidence="3" id="KW-0349">Heme</keyword>
<evidence type="ECO:0000259" key="5">
    <source>
        <dbReference type="PROSITE" id="PS51007"/>
    </source>
</evidence>
<dbReference type="GO" id="GO:0046872">
    <property type="term" value="F:metal ion binding"/>
    <property type="evidence" value="ECO:0007669"/>
    <property type="project" value="UniProtKB-KW"/>
</dbReference>
<feature type="signal peptide" evidence="4">
    <location>
        <begin position="1"/>
        <end position="19"/>
    </location>
</feature>
<dbReference type="InterPro" id="IPR011659">
    <property type="entry name" value="WD40"/>
</dbReference>
<dbReference type="Gene3D" id="2.120.10.30">
    <property type="entry name" value="TolB, C-terminal domain"/>
    <property type="match status" value="1"/>
</dbReference>
<dbReference type="InterPro" id="IPR009056">
    <property type="entry name" value="Cyt_c-like_dom"/>
</dbReference>
<dbReference type="InterPro" id="IPR011042">
    <property type="entry name" value="6-blade_b-propeller_TolB-like"/>
</dbReference>
<keyword evidence="4" id="KW-0732">Signal</keyword>
<evidence type="ECO:0000256" key="3">
    <source>
        <dbReference type="PROSITE-ProRule" id="PRU00433"/>
    </source>
</evidence>
<protein>
    <submittedName>
        <fullName evidence="6">TolB protein</fullName>
    </submittedName>
</protein>
<dbReference type="GO" id="GO:0009055">
    <property type="term" value="F:electron transfer activity"/>
    <property type="evidence" value="ECO:0007669"/>
    <property type="project" value="InterPro"/>
</dbReference>
<dbReference type="GO" id="GO:0020037">
    <property type="term" value="F:heme binding"/>
    <property type="evidence" value="ECO:0007669"/>
    <property type="project" value="InterPro"/>
</dbReference>
<sequence>MTRAPVVSAVLFAFAFVFALGCDCGGDPPGGRSCDTSRDCRTGEMCIDNACTRGQDGAVPGLDAMPIDAPTSRIVSVRIEPATATLESIDGSRPTVDFMAISVFDDGVERPSNGPSFTIDNVSLGDLDEPSGEFAANGVIGGAATVTLSVPGPGGTVLTATAPLTVSIRRTLRGDGVTDEDVTRIDALTPVDDAARSAVVYPLDGVVMPQNVYPADVQWTTSAPGDLFRVTITKPSATVRAYLAYDPAMHWLVDETAWRSLAQTDPDAPAQLVVDRLEAASGQLVRSATIHMTFARAALTGSVYYWDIEAGRIVRIDDGAGSATSFMPTPPASPWTGENCVGCHSVSNSGRFMAGRLGGGNNIGGLFDLTTDLSANPAPTVYPLTASSLTWWFSSWSPDDTRLVVAYNDHDAATRQLRFYDPFAGTQVPISGTAPSGTHPAWSPDGTRIAYVEGANSWGGEFTTGNIAILPVPAADTVGSPVTIHVASTIPGSTADSYPTWSPDSQRIAFANGGGSRSERDLSSLYVMSGDGTGVTHLARASSAARLDYQPRFSPFTSGDPPEYYWMSFLSRRDYGNAPRGNVTRPLTRRQQIWVAAIRVGAAPGEDPSAVPYWLPGQNPLSANISAYWAPRPCREDGEGCSVGSECCGGDCRPPAGGGAPVCSPPPPENCRESGETCSTTADCCPDMGLTCINRVCVAGPG</sequence>
<accession>A0A0F6YJI2</accession>
<evidence type="ECO:0000256" key="4">
    <source>
        <dbReference type="SAM" id="SignalP"/>
    </source>
</evidence>
<reference evidence="6 7" key="1">
    <citation type="submission" date="2015-03" db="EMBL/GenBank/DDBJ databases">
        <title>Genome assembly of Sandaracinus amylolyticus DSM 53668.</title>
        <authorList>
            <person name="Sharma G."/>
            <person name="Subramanian S."/>
        </authorList>
    </citation>
    <scope>NUCLEOTIDE SEQUENCE [LARGE SCALE GENOMIC DNA]</scope>
    <source>
        <strain evidence="6 7">DSM 53668</strain>
    </source>
</reference>
<evidence type="ECO:0000256" key="1">
    <source>
        <dbReference type="ARBA" id="ARBA00022723"/>
    </source>
</evidence>
<dbReference type="Proteomes" id="UP000034883">
    <property type="component" value="Chromosome"/>
</dbReference>
<dbReference type="PROSITE" id="PS51257">
    <property type="entry name" value="PROKAR_LIPOPROTEIN"/>
    <property type="match status" value="1"/>
</dbReference>
<dbReference type="KEGG" id="samy:DB32_005000"/>
<keyword evidence="2 3" id="KW-0408">Iron</keyword>
<keyword evidence="1 3" id="KW-0479">Metal-binding</keyword>
<dbReference type="STRING" id="927083.DB32_005000"/>
<dbReference type="OrthoDB" id="5481610at2"/>
<dbReference type="SUPFAM" id="SSF82171">
    <property type="entry name" value="DPP6 N-terminal domain-like"/>
    <property type="match status" value="1"/>
</dbReference>
<dbReference type="Pfam" id="PF07676">
    <property type="entry name" value="PD40"/>
    <property type="match status" value="2"/>
</dbReference>
<dbReference type="EMBL" id="CP011125">
    <property type="protein sequence ID" value="AKF07851.1"/>
    <property type="molecule type" value="Genomic_DNA"/>
</dbReference>
<evidence type="ECO:0000256" key="2">
    <source>
        <dbReference type="ARBA" id="ARBA00023004"/>
    </source>
</evidence>
<organism evidence="6 7">
    <name type="scientific">Sandaracinus amylolyticus</name>
    <dbReference type="NCBI Taxonomy" id="927083"/>
    <lineage>
        <taxon>Bacteria</taxon>
        <taxon>Pseudomonadati</taxon>
        <taxon>Myxococcota</taxon>
        <taxon>Polyangia</taxon>
        <taxon>Polyangiales</taxon>
        <taxon>Sandaracinaceae</taxon>
        <taxon>Sandaracinus</taxon>
    </lineage>
</organism>
<dbReference type="AlphaFoldDB" id="A0A0F6YJI2"/>
<evidence type="ECO:0000313" key="7">
    <source>
        <dbReference type="Proteomes" id="UP000034883"/>
    </source>
</evidence>